<organism evidence="1 2">
    <name type="scientific">Gimibacter soli</name>
    <dbReference type="NCBI Taxonomy" id="3024400"/>
    <lineage>
        <taxon>Bacteria</taxon>
        <taxon>Pseudomonadati</taxon>
        <taxon>Pseudomonadota</taxon>
        <taxon>Alphaproteobacteria</taxon>
        <taxon>Kordiimonadales</taxon>
        <taxon>Temperatibacteraceae</taxon>
        <taxon>Gimibacter</taxon>
    </lineage>
</organism>
<reference evidence="1" key="1">
    <citation type="submission" date="2023-01" db="EMBL/GenBank/DDBJ databases">
        <title>The genome sequence of Kordiimonadaceae bacterium 6D33.</title>
        <authorList>
            <person name="Liu Y."/>
        </authorList>
    </citation>
    <scope>NUCLEOTIDE SEQUENCE</scope>
    <source>
        <strain evidence="1">6D33</strain>
    </source>
</reference>
<proteinExistence type="predicted"/>
<dbReference type="AlphaFoldDB" id="A0AAF0BMI6"/>
<accession>A0AAF0BMI6</accession>
<dbReference type="RefSeq" id="WP_289504334.1">
    <property type="nucleotide sequence ID" value="NZ_CP116805.1"/>
</dbReference>
<dbReference type="KEGG" id="gso:PH603_02435"/>
<evidence type="ECO:0000313" key="1">
    <source>
        <dbReference type="EMBL" id="WCL54615.1"/>
    </source>
</evidence>
<protein>
    <submittedName>
        <fullName evidence="1">Uncharacterized protein</fullName>
    </submittedName>
</protein>
<gene>
    <name evidence="1" type="ORF">PH603_02435</name>
</gene>
<sequence>MADIDIDDLLEELPTLSGVAAFIAVVNNMHWFRTLGETPSDNDRRIAEAYGPALGFPEAEPAFLFDWEDAAAAAESNDINSPSWEAEEQLRASLTDDLLAVLDEDTFEMVLTHINESTIPAIEAAAEDAADYLRIDDGEFVRAAAGAAVQAVHQAALVMLTGADDDHPFALRFRLFERGRWPIGVTGASFLIY</sequence>
<evidence type="ECO:0000313" key="2">
    <source>
        <dbReference type="Proteomes" id="UP001217500"/>
    </source>
</evidence>
<dbReference type="EMBL" id="CP116805">
    <property type="protein sequence ID" value="WCL54615.1"/>
    <property type="molecule type" value="Genomic_DNA"/>
</dbReference>
<dbReference type="Proteomes" id="UP001217500">
    <property type="component" value="Chromosome"/>
</dbReference>
<keyword evidence="2" id="KW-1185">Reference proteome</keyword>
<name>A0AAF0BMI6_9PROT</name>